<dbReference type="InterPro" id="IPR001841">
    <property type="entry name" value="Znf_RING"/>
</dbReference>
<dbReference type="SUPFAM" id="SSF48403">
    <property type="entry name" value="Ankyrin repeat"/>
    <property type="match status" value="1"/>
</dbReference>
<dbReference type="Pfam" id="PF00023">
    <property type="entry name" value="Ank"/>
    <property type="match status" value="1"/>
</dbReference>
<feature type="region of interest" description="Disordered" evidence="5">
    <location>
        <begin position="263"/>
        <end position="305"/>
    </location>
</feature>
<keyword evidence="4" id="KW-0479">Metal-binding</keyword>
<keyword evidence="4" id="KW-0863">Zinc-finger</keyword>
<reference evidence="7" key="1">
    <citation type="submission" date="2021-01" db="EMBL/GenBank/DDBJ databases">
        <authorList>
            <person name="Corre E."/>
            <person name="Pelletier E."/>
            <person name="Niang G."/>
            <person name="Scheremetjew M."/>
            <person name="Finn R."/>
            <person name="Kale V."/>
            <person name="Holt S."/>
            <person name="Cochrane G."/>
            <person name="Meng A."/>
            <person name="Brown T."/>
            <person name="Cohen L."/>
        </authorList>
    </citation>
    <scope>NUCLEOTIDE SEQUENCE</scope>
    <source>
        <strain evidence="7">CCMP3105</strain>
    </source>
</reference>
<feature type="compositionally biased region" description="Acidic residues" evidence="5">
    <location>
        <begin position="294"/>
        <end position="305"/>
    </location>
</feature>
<proteinExistence type="predicted"/>
<feature type="domain" description="RING-type" evidence="6">
    <location>
        <begin position="312"/>
        <end position="354"/>
    </location>
</feature>
<dbReference type="InterPro" id="IPR002110">
    <property type="entry name" value="Ankyrin_rpt"/>
</dbReference>
<sequence>MQPASSVAFLEQRRSVREQRHAQQTLAEGRSAAPLPEHDPCRHCGARHQWHPDLFCFSPLDVDAAFVKAAAVGDIAKVQALLGGQTLGDVEGPGSSKRALGQRLDPKTKGRQRQRLTHVDVRARPRFHRTPTALHRACAHGHAEVTAALLAAGASPKSRSARFASPLHTCATAECAALLLQAGARVGERDYSQKSAVAAARDGTYCRNPEERSRLVALLRDWQAEHETATALPVITPPRENRIYVGMSAAEIGDVVRRGVLNAWPPTPGSSGSGGQTSVPPTPQGAGAPAGLSGEEEEEQDTQEEGEGIDECAICLADLAGEGPRLVRLRCGHVFHEACVVPALRSCCRCPYCRQDVRGPTARRAGDAGTCAR</sequence>
<accession>A0A7S4V2Z3</accession>
<dbReference type="SUPFAM" id="SSF57850">
    <property type="entry name" value="RING/U-box"/>
    <property type="match status" value="1"/>
</dbReference>
<dbReference type="InterPro" id="IPR036770">
    <property type="entry name" value="Ankyrin_rpt-contain_sf"/>
</dbReference>
<evidence type="ECO:0000256" key="5">
    <source>
        <dbReference type="SAM" id="MobiDB-lite"/>
    </source>
</evidence>
<dbReference type="Gene3D" id="3.30.40.10">
    <property type="entry name" value="Zinc/RING finger domain, C3HC4 (zinc finger)"/>
    <property type="match status" value="1"/>
</dbReference>
<organism evidence="7">
    <name type="scientific">Alexandrium monilatum</name>
    <dbReference type="NCBI Taxonomy" id="311494"/>
    <lineage>
        <taxon>Eukaryota</taxon>
        <taxon>Sar</taxon>
        <taxon>Alveolata</taxon>
        <taxon>Dinophyceae</taxon>
        <taxon>Gonyaulacales</taxon>
        <taxon>Pyrocystaceae</taxon>
        <taxon>Alexandrium</taxon>
    </lineage>
</organism>
<evidence type="ECO:0000256" key="2">
    <source>
        <dbReference type="ARBA" id="ARBA00023043"/>
    </source>
</evidence>
<dbReference type="AlphaFoldDB" id="A0A7S4V2Z3"/>
<protein>
    <recommendedName>
        <fullName evidence="6">RING-type domain-containing protein</fullName>
    </recommendedName>
</protein>
<feature type="compositionally biased region" description="Low complexity" evidence="5">
    <location>
        <begin position="276"/>
        <end position="291"/>
    </location>
</feature>
<evidence type="ECO:0000256" key="4">
    <source>
        <dbReference type="PROSITE-ProRule" id="PRU00175"/>
    </source>
</evidence>
<evidence type="ECO:0000256" key="1">
    <source>
        <dbReference type="ARBA" id="ARBA00022737"/>
    </source>
</evidence>
<dbReference type="InterPro" id="IPR013083">
    <property type="entry name" value="Znf_RING/FYVE/PHD"/>
</dbReference>
<dbReference type="PROSITE" id="PS50297">
    <property type="entry name" value="ANK_REP_REGION"/>
    <property type="match status" value="1"/>
</dbReference>
<gene>
    <name evidence="7" type="ORF">AMON00008_LOCUS13106</name>
</gene>
<dbReference type="GO" id="GO:0008270">
    <property type="term" value="F:zinc ion binding"/>
    <property type="evidence" value="ECO:0007669"/>
    <property type="project" value="UniProtKB-KW"/>
</dbReference>
<keyword evidence="1" id="KW-0677">Repeat</keyword>
<dbReference type="EMBL" id="HBNR01019740">
    <property type="protein sequence ID" value="CAE4573487.1"/>
    <property type="molecule type" value="Transcribed_RNA"/>
</dbReference>
<dbReference type="Pfam" id="PF13639">
    <property type="entry name" value="zf-RING_2"/>
    <property type="match status" value="1"/>
</dbReference>
<evidence type="ECO:0000256" key="3">
    <source>
        <dbReference type="PROSITE-ProRule" id="PRU00023"/>
    </source>
</evidence>
<dbReference type="Gene3D" id="1.25.40.20">
    <property type="entry name" value="Ankyrin repeat-containing domain"/>
    <property type="match status" value="1"/>
</dbReference>
<evidence type="ECO:0000313" key="7">
    <source>
        <dbReference type="EMBL" id="CAE4573487.1"/>
    </source>
</evidence>
<keyword evidence="4" id="KW-0862">Zinc</keyword>
<keyword evidence="2 3" id="KW-0040">ANK repeat</keyword>
<feature type="region of interest" description="Disordered" evidence="5">
    <location>
        <begin position="87"/>
        <end position="111"/>
    </location>
</feature>
<dbReference type="SMART" id="SM00184">
    <property type="entry name" value="RING"/>
    <property type="match status" value="1"/>
</dbReference>
<evidence type="ECO:0000259" key="6">
    <source>
        <dbReference type="PROSITE" id="PS50089"/>
    </source>
</evidence>
<name>A0A7S4V2Z3_9DINO</name>
<dbReference type="PROSITE" id="PS50088">
    <property type="entry name" value="ANK_REPEAT"/>
    <property type="match status" value="1"/>
</dbReference>
<dbReference type="PROSITE" id="PS50089">
    <property type="entry name" value="ZF_RING_2"/>
    <property type="match status" value="1"/>
</dbReference>
<feature type="repeat" description="ANK" evidence="3">
    <location>
        <begin position="129"/>
        <end position="161"/>
    </location>
</feature>
<dbReference type="PANTHER" id="PTHR24171">
    <property type="entry name" value="ANKYRIN REPEAT DOMAIN-CONTAINING PROTEIN 39-RELATED"/>
    <property type="match status" value="1"/>
</dbReference>